<protein>
    <recommendedName>
        <fullName evidence="10">Glycosyl transferase</fullName>
    </recommendedName>
</protein>
<proteinExistence type="predicted"/>
<feature type="transmembrane region" description="Helical" evidence="7">
    <location>
        <begin position="532"/>
        <end position="555"/>
    </location>
</feature>
<evidence type="ECO:0000256" key="2">
    <source>
        <dbReference type="ARBA" id="ARBA00022676"/>
    </source>
</evidence>
<dbReference type="PANTHER" id="PTHR43867">
    <property type="entry name" value="CELLULOSE SYNTHASE CATALYTIC SUBUNIT A [UDP-FORMING]"/>
    <property type="match status" value="1"/>
</dbReference>
<keyword evidence="6 7" id="KW-0472">Membrane</keyword>
<dbReference type="Proteomes" id="UP000191905">
    <property type="component" value="Unassembled WGS sequence"/>
</dbReference>
<dbReference type="PANTHER" id="PTHR43867:SF2">
    <property type="entry name" value="CELLULOSE SYNTHASE CATALYTIC SUBUNIT A [UDP-FORMING]"/>
    <property type="match status" value="1"/>
</dbReference>
<keyword evidence="9" id="KW-1185">Reference proteome</keyword>
<evidence type="ECO:0000256" key="6">
    <source>
        <dbReference type="ARBA" id="ARBA00023136"/>
    </source>
</evidence>
<feature type="transmembrane region" description="Helical" evidence="7">
    <location>
        <begin position="493"/>
        <end position="520"/>
    </location>
</feature>
<dbReference type="EMBL" id="MDET01000056">
    <property type="protein sequence ID" value="OQM73783.1"/>
    <property type="molecule type" value="Genomic_DNA"/>
</dbReference>
<dbReference type="InterPro" id="IPR029044">
    <property type="entry name" value="Nucleotide-diphossugar_trans"/>
</dbReference>
<feature type="transmembrane region" description="Helical" evidence="7">
    <location>
        <begin position="169"/>
        <end position="190"/>
    </location>
</feature>
<sequence length="622" mass="69048">MFFPELAEWGSVLLRLAVPYSVALDIAMQAREQQCSYQYMLVASGLLTSANLTRAIAEDLGLAFIDVIDPERLVIGEDHAANLLRGRHGRVPVKLLEKNGIVSFLITPEAIDLNRMRAWIAAHPGLTGRLRMVEPNQLRKAVLSNARPALLQKAINGLFESSPKMSARIVANAWQGTVLGIIMALLPVGLVLSPDMVLGVLHVVATFFFFLCVALRFAALASVGTAPPARHQIPIPEGEVPVYAVLVALYKEADIVPDLLIALDRITWPRGRLEIKLVCEASDHATLAVINSVDLPPHIEVIEVPAAEPRTKPKALAYALSLTNAEFVALYDAEDWPDPLQLAEAWQRFSAAGPKLAVLQAPLEISNRHQGPLARMFAFEYAGLFRALLPWLSRNRLALPLGGTSNHFRMAALRAVGGCDPFNVTEDADLGMRLARFGYRAETISRPTYEAAPTRFAVWLPQRTRWFKGWGQTWLVHMRNPWQLYTDLGLKSFIVLQALLAGMLISALLHPLLLATFAIVATQMLMAHPTGYLHSVLFVIDTANIVCGYLSFLLLGWQTLSREERHGFWLTVVLTPFYWAMLSFAGWRAVWQLWREPHHWEKTPHEAVIIAPPASGGPSRQM</sequence>
<evidence type="ECO:0000256" key="3">
    <source>
        <dbReference type="ARBA" id="ARBA00022679"/>
    </source>
</evidence>
<accession>A0A1V8RL00</accession>
<name>A0A1V8RL00_9HYPH</name>
<evidence type="ECO:0008006" key="10">
    <source>
        <dbReference type="Google" id="ProtNLM"/>
    </source>
</evidence>
<comment type="subcellular location">
    <subcellularLocation>
        <location evidence="1">Membrane</location>
        <topology evidence="1">Multi-pass membrane protein</topology>
    </subcellularLocation>
</comment>
<feature type="transmembrane region" description="Helical" evidence="7">
    <location>
        <begin position="196"/>
        <end position="218"/>
    </location>
</feature>
<comment type="caution">
    <text evidence="8">The sequence shown here is derived from an EMBL/GenBank/DDBJ whole genome shotgun (WGS) entry which is preliminary data.</text>
</comment>
<dbReference type="GO" id="GO:0016757">
    <property type="term" value="F:glycosyltransferase activity"/>
    <property type="evidence" value="ECO:0007669"/>
    <property type="project" value="UniProtKB-KW"/>
</dbReference>
<dbReference type="InterPro" id="IPR050321">
    <property type="entry name" value="Glycosyltr_2/OpgH_subfam"/>
</dbReference>
<gene>
    <name evidence="8" type="ORF">BFN67_06925</name>
</gene>
<keyword evidence="2" id="KW-0328">Glycosyltransferase</keyword>
<evidence type="ECO:0000313" key="8">
    <source>
        <dbReference type="EMBL" id="OQM73783.1"/>
    </source>
</evidence>
<reference evidence="8 9" key="1">
    <citation type="journal article" date="2016" name="Int. J. Syst. Evol. Microbiol.">
        <title>Pseudaminobacter manganicus sp. nov., isolated from sludge of a manganese mine.</title>
        <authorList>
            <person name="Li J."/>
            <person name="Huang J."/>
            <person name="Liao S."/>
            <person name="Wang G."/>
        </authorList>
    </citation>
    <scope>NUCLEOTIDE SEQUENCE [LARGE SCALE GENOMIC DNA]</scope>
    <source>
        <strain evidence="8 9">JH-7</strain>
    </source>
</reference>
<feature type="transmembrane region" description="Helical" evidence="7">
    <location>
        <begin position="567"/>
        <end position="587"/>
    </location>
</feature>
<evidence type="ECO:0000256" key="5">
    <source>
        <dbReference type="ARBA" id="ARBA00022989"/>
    </source>
</evidence>
<keyword evidence="3" id="KW-0808">Transferase</keyword>
<dbReference type="Gene3D" id="3.90.550.10">
    <property type="entry name" value="Spore Coat Polysaccharide Biosynthesis Protein SpsA, Chain A"/>
    <property type="match status" value="1"/>
</dbReference>
<dbReference type="Pfam" id="PF13641">
    <property type="entry name" value="Glyco_tranf_2_3"/>
    <property type="match status" value="1"/>
</dbReference>
<organism evidence="8 9">
    <name type="scientific">Manganibacter manganicus</name>
    <dbReference type="NCBI Taxonomy" id="1873176"/>
    <lineage>
        <taxon>Bacteria</taxon>
        <taxon>Pseudomonadati</taxon>
        <taxon>Pseudomonadota</taxon>
        <taxon>Alphaproteobacteria</taxon>
        <taxon>Hyphomicrobiales</taxon>
        <taxon>Phyllobacteriaceae</taxon>
        <taxon>Manganibacter</taxon>
    </lineage>
</organism>
<evidence type="ECO:0000256" key="1">
    <source>
        <dbReference type="ARBA" id="ARBA00004141"/>
    </source>
</evidence>
<keyword evidence="4 7" id="KW-0812">Transmembrane</keyword>
<dbReference type="GO" id="GO:0016020">
    <property type="term" value="C:membrane"/>
    <property type="evidence" value="ECO:0007669"/>
    <property type="project" value="UniProtKB-SubCell"/>
</dbReference>
<dbReference type="AlphaFoldDB" id="A0A1V8RL00"/>
<evidence type="ECO:0000313" key="9">
    <source>
        <dbReference type="Proteomes" id="UP000191905"/>
    </source>
</evidence>
<dbReference type="STRING" id="1873176.BFN67_06925"/>
<evidence type="ECO:0000256" key="4">
    <source>
        <dbReference type="ARBA" id="ARBA00022692"/>
    </source>
</evidence>
<keyword evidence="5 7" id="KW-1133">Transmembrane helix</keyword>
<dbReference type="SUPFAM" id="SSF53448">
    <property type="entry name" value="Nucleotide-diphospho-sugar transferases"/>
    <property type="match status" value="1"/>
</dbReference>
<evidence type="ECO:0000256" key="7">
    <source>
        <dbReference type="SAM" id="Phobius"/>
    </source>
</evidence>